<accession>A0A2P6TPY1</accession>
<organism evidence="2 3">
    <name type="scientific">Chlorella sorokiniana</name>
    <name type="common">Freshwater green alga</name>
    <dbReference type="NCBI Taxonomy" id="3076"/>
    <lineage>
        <taxon>Eukaryota</taxon>
        <taxon>Viridiplantae</taxon>
        <taxon>Chlorophyta</taxon>
        <taxon>core chlorophytes</taxon>
        <taxon>Trebouxiophyceae</taxon>
        <taxon>Chlorellales</taxon>
        <taxon>Chlorellaceae</taxon>
        <taxon>Chlorella clade</taxon>
        <taxon>Chlorella</taxon>
    </lineage>
</organism>
<feature type="region of interest" description="Disordered" evidence="1">
    <location>
        <begin position="216"/>
        <end position="244"/>
    </location>
</feature>
<evidence type="ECO:0000256" key="1">
    <source>
        <dbReference type="SAM" id="MobiDB-lite"/>
    </source>
</evidence>
<dbReference type="PANTHER" id="PTHR23313">
    <property type="entry name" value="TSEC1-RELATED"/>
    <property type="match status" value="1"/>
</dbReference>
<feature type="region of interest" description="Disordered" evidence="1">
    <location>
        <begin position="88"/>
        <end position="131"/>
    </location>
</feature>
<dbReference type="PANTHER" id="PTHR23313:SF0">
    <property type="entry name" value="TESTIS-EXPRESSED PROTEIN 9"/>
    <property type="match status" value="1"/>
</dbReference>
<proteinExistence type="predicted"/>
<feature type="region of interest" description="Disordered" evidence="1">
    <location>
        <begin position="27"/>
        <end position="67"/>
    </location>
</feature>
<comment type="caution">
    <text evidence="2">The sequence shown here is derived from an EMBL/GenBank/DDBJ whole genome shotgun (WGS) entry which is preliminary data.</text>
</comment>
<evidence type="ECO:0000313" key="2">
    <source>
        <dbReference type="EMBL" id="PRW56069.1"/>
    </source>
</evidence>
<dbReference type="Proteomes" id="UP000239899">
    <property type="component" value="Unassembled WGS sequence"/>
</dbReference>
<feature type="compositionally biased region" description="Low complexity" evidence="1">
    <location>
        <begin position="101"/>
        <end position="122"/>
    </location>
</feature>
<gene>
    <name evidence="2" type="ORF">C2E21_5138</name>
</gene>
<feature type="compositionally biased region" description="Basic and acidic residues" evidence="1">
    <location>
        <begin position="222"/>
        <end position="239"/>
    </location>
</feature>
<keyword evidence="3" id="KW-1185">Reference proteome</keyword>
<dbReference type="AlphaFoldDB" id="A0A2P6TPY1"/>
<protein>
    <submittedName>
        <fullName evidence="2">Testis-expressed sequence 9 isoform X2</fullName>
    </submittedName>
</protein>
<dbReference type="OrthoDB" id="514574at2759"/>
<evidence type="ECO:0000313" key="3">
    <source>
        <dbReference type="Proteomes" id="UP000239899"/>
    </source>
</evidence>
<feature type="compositionally biased region" description="Low complexity" evidence="1">
    <location>
        <begin position="47"/>
        <end position="57"/>
    </location>
</feature>
<dbReference type="STRING" id="3076.A0A2P6TPY1"/>
<reference evidence="2 3" key="1">
    <citation type="journal article" date="2018" name="Plant J.">
        <title>Genome sequences of Chlorella sorokiniana UTEX 1602 and Micractinium conductrix SAG 241.80: implications to maltose excretion by a green alga.</title>
        <authorList>
            <person name="Arriola M.B."/>
            <person name="Velmurugan N."/>
            <person name="Zhang Y."/>
            <person name="Plunkett M.H."/>
            <person name="Hondzo H."/>
            <person name="Barney B.M."/>
        </authorList>
    </citation>
    <scope>NUCLEOTIDE SEQUENCE [LARGE SCALE GENOMIC DNA]</scope>
    <source>
        <strain evidence="3">UTEX 1602</strain>
    </source>
</reference>
<sequence>MSAARSQQPRASGGEVNVAAAGLGLPACSRMHHPAGNQSPEKPPLTPTDTAAAAFPSPQAPRPALDQLVQSALQDLLSVAGLEHEDSWEAAAPAPLPQPPRASGSGQPAAATAGSAPATARRPSVHLGASGPSAASELAAVYASEEPLQSAAAFEEEEAGLPPAAALRLYQAWLRAAQADLAGLQAAVKAKEAKLGGLEKEVQQLRQDKAAWQKQQKALEAAAERSKRAADEARARAAEQEAAVKQIEAERRAGQQERRQAEAEGKAREAKLAAALEEATRLRKLLEEAKSQASARSTVSWEEHGRVVADHRQLAAQKQELLVVLKKAGRLIDVLRRQKVHLEAAALLQVSSRELADALQGGR</sequence>
<dbReference type="EMBL" id="LHPG02000009">
    <property type="protein sequence ID" value="PRW56069.1"/>
    <property type="molecule type" value="Genomic_DNA"/>
</dbReference>
<name>A0A2P6TPY1_CHLSO</name>